<name>A0A3G8ZJM4_9ACTN</name>
<dbReference type="Proteomes" id="UP000268084">
    <property type="component" value="Chromosome"/>
</dbReference>
<evidence type="ECO:0000313" key="3">
    <source>
        <dbReference type="Proteomes" id="UP000268084"/>
    </source>
</evidence>
<dbReference type="PANTHER" id="PTHR42899">
    <property type="entry name" value="SPERMATOGENESIS-ASSOCIATED PROTEIN 20"/>
    <property type="match status" value="1"/>
</dbReference>
<dbReference type="InterPro" id="IPR036249">
    <property type="entry name" value="Thioredoxin-like_sf"/>
</dbReference>
<reference evidence="2 3" key="1">
    <citation type="submission" date="2018-11" db="EMBL/GenBank/DDBJ databases">
        <authorList>
            <person name="Da X."/>
        </authorList>
    </citation>
    <scope>NUCLEOTIDE SEQUENCE [LARGE SCALE GENOMIC DNA]</scope>
    <source>
        <strain evidence="2 3">S14-144</strain>
    </source>
</reference>
<protein>
    <submittedName>
        <fullName evidence="2">Thioredoxin domain-containing protein</fullName>
    </submittedName>
</protein>
<dbReference type="Pfam" id="PF03190">
    <property type="entry name" value="Thioredox_DsbH"/>
    <property type="match status" value="1"/>
</dbReference>
<sequence>MANRLHGSTSPYLAQHADNPVDWWPWCEEAFASAADRDVPILLSVGYADCHWCHVMAHESFEDTDIAELINSGFVAIKVDREERPDIDAIYMSATQSLTGRGGWPMTVFLTASGHPFYAGTYYPPTPHAGLPSFTQLLTAISKTWTDNKASISRAAQSITQALRDANQALPAGEVTNEMLDDAAATIVGSFDQVRGGFRGAPKFPPSMTLEFLLRHYERTNSVDSLTAATRTLEAMARGGIYDQLAGGFARYSVDADWVVPHFEKMLYDNALLLRVYAHHARLTGSSLSARVCDEIVQFLLSDLRTENGAFASALDADTDGVEGLTYVWTPRELDDVLGEADGAWAANLLEVGPVATFEDDSSVLQLLTDPDDAHRWADVRARLLLSRSGRPQPSRDDKVIMSWNGLAIAALAEAGSALDRPEWIEAAKVAVAALFSAHRTGGRWVRSSRDSVAADASAVLSDHADLADGLVALYQATGQIDYLTAAGELLDLIREHFTDGEGGYFDTADDAPALVIRPRDPTDGATPAGASAAADALCGYSALTSDTALREAAEMALRGAALLISRQPRAAGRWLSTAEAMLTGPLQVAILGLPGPEREELAGAARRAAPGGSVIDVGSVDDAADSGRPLLAGRDCVNGKPTAYVCRGFVCDKPVTTVGDLADLLRH</sequence>
<dbReference type="OrthoDB" id="9762614at2"/>
<dbReference type="Gene3D" id="3.40.30.10">
    <property type="entry name" value="Glutaredoxin"/>
    <property type="match status" value="1"/>
</dbReference>
<accession>A0A3G8ZJM4</accession>
<dbReference type="SUPFAM" id="SSF48208">
    <property type="entry name" value="Six-hairpin glycosidases"/>
    <property type="match status" value="1"/>
</dbReference>
<organism evidence="2 3">
    <name type="scientific">Nakamurella antarctica</name>
    <dbReference type="NCBI Taxonomy" id="1902245"/>
    <lineage>
        <taxon>Bacteria</taxon>
        <taxon>Bacillati</taxon>
        <taxon>Actinomycetota</taxon>
        <taxon>Actinomycetes</taxon>
        <taxon>Nakamurellales</taxon>
        <taxon>Nakamurellaceae</taxon>
        <taxon>Nakamurella</taxon>
    </lineage>
</organism>
<feature type="domain" description="Spermatogenesis-associated protein 20-like TRX" evidence="1">
    <location>
        <begin position="3"/>
        <end position="163"/>
    </location>
</feature>
<gene>
    <name evidence="2" type="ORF">EH165_03650</name>
</gene>
<dbReference type="EMBL" id="CP034170">
    <property type="protein sequence ID" value="AZI57388.1"/>
    <property type="molecule type" value="Genomic_DNA"/>
</dbReference>
<dbReference type="InterPro" id="IPR024705">
    <property type="entry name" value="Ssp411"/>
</dbReference>
<dbReference type="InterPro" id="IPR012341">
    <property type="entry name" value="6hp_glycosidase-like_sf"/>
</dbReference>
<dbReference type="Gene3D" id="1.50.10.10">
    <property type="match status" value="1"/>
</dbReference>
<dbReference type="RefSeq" id="WP_124798073.1">
    <property type="nucleotide sequence ID" value="NZ_CP034170.1"/>
</dbReference>
<dbReference type="PANTHER" id="PTHR42899:SF1">
    <property type="entry name" value="SPERMATOGENESIS-ASSOCIATED PROTEIN 20"/>
    <property type="match status" value="1"/>
</dbReference>
<dbReference type="SUPFAM" id="SSF52833">
    <property type="entry name" value="Thioredoxin-like"/>
    <property type="match status" value="1"/>
</dbReference>
<keyword evidence="3" id="KW-1185">Reference proteome</keyword>
<dbReference type="KEGG" id="nak:EH165_03650"/>
<reference evidence="2 3" key="2">
    <citation type="submission" date="2018-12" db="EMBL/GenBank/DDBJ databases">
        <title>Nakamurella antarcticus sp. nov., isolated from Antarctica South Shetland Islands soil.</title>
        <authorList>
            <person name="Peng F."/>
        </authorList>
    </citation>
    <scope>NUCLEOTIDE SEQUENCE [LARGE SCALE GENOMIC DNA]</scope>
    <source>
        <strain evidence="2 3">S14-144</strain>
    </source>
</reference>
<evidence type="ECO:0000259" key="1">
    <source>
        <dbReference type="Pfam" id="PF03190"/>
    </source>
</evidence>
<dbReference type="GO" id="GO:0005975">
    <property type="term" value="P:carbohydrate metabolic process"/>
    <property type="evidence" value="ECO:0007669"/>
    <property type="project" value="InterPro"/>
</dbReference>
<dbReference type="InterPro" id="IPR004879">
    <property type="entry name" value="Ssp411-like_TRX"/>
</dbReference>
<evidence type="ECO:0000313" key="2">
    <source>
        <dbReference type="EMBL" id="AZI57388.1"/>
    </source>
</evidence>
<dbReference type="PIRSF" id="PIRSF006402">
    <property type="entry name" value="UCP006402_thioredoxin"/>
    <property type="match status" value="1"/>
</dbReference>
<dbReference type="InterPro" id="IPR008928">
    <property type="entry name" value="6-hairpin_glycosidase_sf"/>
</dbReference>
<dbReference type="CDD" id="cd02955">
    <property type="entry name" value="SSP411"/>
    <property type="match status" value="1"/>
</dbReference>
<dbReference type="AlphaFoldDB" id="A0A3G8ZJM4"/>
<proteinExistence type="predicted"/>